<comment type="caution">
    <text evidence="2">The sequence shown here is derived from an EMBL/GenBank/DDBJ whole genome shotgun (WGS) entry which is preliminary data.</text>
</comment>
<sequence>MAPLPHHDLRHPWLRYQVEGYDEGIIHSYEHILEMIFRREVNWVHVLDFVRLTNGMRQTLADRLSMVYTGDDRQAVFTSHAWRGLFEIRGPLVREFMLEFFSTYRMSDTEMGLNVVDTLCFKLGGARCMMTLKQFISALGLHTEGEMAEAGDFLGAAPSYVHIRDPVRRLCYKMIACSISGRGQGVEKVTGFDLLYLRTMDHGTANVPYLLAQYLFRHADRRKSGSRLSRGNFIGHLTAHFGLVASGPERQQTAVAGAPRVAKDAPTTNEGAQADPAPVIARSYRELYYREDQSLHLDDQLYDIAHGCQWPYLSCI</sequence>
<dbReference type="Proteomes" id="UP001151760">
    <property type="component" value="Unassembled WGS sequence"/>
</dbReference>
<organism evidence="2 3">
    <name type="scientific">Tanacetum coccineum</name>
    <dbReference type="NCBI Taxonomy" id="301880"/>
    <lineage>
        <taxon>Eukaryota</taxon>
        <taxon>Viridiplantae</taxon>
        <taxon>Streptophyta</taxon>
        <taxon>Embryophyta</taxon>
        <taxon>Tracheophyta</taxon>
        <taxon>Spermatophyta</taxon>
        <taxon>Magnoliopsida</taxon>
        <taxon>eudicotyledons</taxon>
        <taxon>Gunneridae</taxon>
        <taxon>Pentapetalae</taxon>
        <taxon>asterids</taxon>
        <taxon>campanulids</taxon>
        <taxon>Asterales</taxon>
        <taxon>Asteraceae</taxon>
        <taxon>Asteroideae</taxon>
        <taxon>Anthemideae</taxon>
        <taxon>Anthemidinae</taxon>
        <taxon>Tanacetum</taxon>
    </lineage>
</organism>
<name>A0ABQ5F9L3_9ASTR</name>
<evidence type="ECO:0000256" key="1">
    <source>
        <dbReference type="SAM" id="MobiDB-lite"/>
    </source>
</evidence>
<evidence type="ECO:0000313" key="3">
    <source>
        <dbReference type="Proteomes" id="UP001151760"/>
    </source>
</evidence>
<evidence type="ECO:0000313" key="2">
    <source>
        <dbReference type="EMBL" id="GJT60088.1"/>
    </source>
</evidence>
<gene>
    <name evidence="2" type="ORF">Tco_1003621</name>
</gene>
<dbReference type="EMBL" id="BQNB010017168">
    <property type="protein sequence ID" value="GJT60088.1"/>
    <property type="molecule type" value="Genomic_DNA"/>
</dbReference>
<feature type="region of interest" description="Disordered" evidence="1">
    <location>
        <begin position="255"/>
        <end position="276"/>
    </location>
</feature>
<accession>A0ABQ5F9L3</accession>
<reference evidence="2" key="1">
    <citation type="journal article" date="2022" name="Int. J. Mol. Sci.">
        <title>Draft Genome of Tanacetum Coccineum: Genomic Comparison of Closely Related Tanacetum-Family Plants.</title>
        <authorList>
            <person name="Yamashiro T."/>
            <person name="Shiraishi A."/>
            <person name="Nakayama K."/>
            <person name="Satake H."/>
        </authorList>
    </citation>
    <scope>NUCLEOTIDE SEQUENCE</scope>
</reference>
<proteinExistence type="predicted"/>
<reference evidence="2" key="2">
    <citation type="submission" date="2022-01" db="EMBL/GenBank/DDBJ databases">
        <authorList>
            <person name="Yamashiro T."/>
            <person name="Shiraishi A."/>
            <person name="Satake H."/>
            <person name="Nakayama K."/>
        </authorList>
    </citation>
    <scope>NUCLEOTIDE SEQUENCE</scope>
</reference>
<keyword evidence="3" id="KW-1185">Reference proteome</keyword>
<protein>
    <submittedName>
        <fullName evidence="2">Uncharacterized protein</fullName>
    </submittedName>
</protein>